<dbReference type="Proteomes" id="UP000807342">
    <property type="component" value="Unassembled WGS sequence"/>
</dbReference>
<reference evidence="3" key="1">
    <citation type="submission" date="2020-11" db="EMBL/GenBank/DDBJ databases">
        <authorList>
            <consortium name="DOE Joint Genome Institute"/>
            <person name="Ahrendt S."/>
            <person name="Riley R."/>
            <person name="Andreopoulos W."/>
            <person name="Labutti K."/>
            <person name="Pangilinan J."/>
            <person name="Ruiz-Duenas F.J."/>
            <person name="Barrasa J.M."/>
            <person name="Sanchez-Garcia M."/>
            <person name="Camarero S."/>
            <person name="Miyauchi S."/>
            <person name="Serrano A."/>
            <person name="Linde D."/>
            <person name="Babiker R."/>
            <person name="Drula E."/>
            <person name="Ayuso-Fernandez I."/>
            <person name="Pacheco R."/>
            <person name="Padilla G."/>
            <person name="Ferreira P."/>
            <person name="Barriuso J."/>
            <person name="Kellner H."/>
            <person name="Castanera R."/>
            <person name="Alfaro M."/>
            <person name="Ramirez L."/>
            <person name="Pisabarro A.G."/>
            <person name="Kuo A."/>
            <person name="Tritt A."/>
            <person name="Lipzen A."/>
            <person name="He G."/>
            <person name="Yan M."/>
            <person name="Ng V."/>
            <person name="Cullen D."/>
            <person name="Martin F."/>
            <person name="Rosso M.-N."/>
            <person name="Henrissat B."/>
            <person name="Hibbett D."/>
            <person name="Martinez A.T."/>
            <person name="Grigoriev I.V."/>
        </authorList>
    </citation>
    <scope>NUCLEOTIDE SEQUENCE</scope>
    <source>
        <strain evidence="3">MF-IS2</strain>
    </source>
</reference>
<dbReference type="Pfam" id="PF21671">
    <property type="entry name" value="CPL1-like"/>
    <property type="match status" value="1"/>
</dbReference>
<name>A0A9P5XKX1_9AGAR</name>
<dbReference type="AlphaFoldDB" id="A0A9P5XKX1"/>
<protein>
    <recommendedName>
        <fullName evidence="2">Protein CPL1-like domain-containing protein</fullName>
    </recommendedName>
</protein>
<organism evidence="3 4">
    <name type="scientific">Macrolepiota fuliginosa MF-IS2</name>
    <dbReference type="NCBI Taxonomy" id="1400762"/>
    <lineage>
        <taxon>Eukaryota</taxon>
        <taxon>Fungi</taxon>
        <taxon>Dikarya</taxon>
        <taxon>Basidiomycota</taxon>
        <taxon>Agaricomycotina</taxon>
        <taxon>Agaricomycetes</taxon>
        <taxon>Agaricomycetidae</taxon>
        <taxon>Agaricales</taxon>
        <taxon>Agaricineae</taxon>
        <taxon>Agaricaceae</taxon>
        <taxon>Macrolepiota</taxon>
    </lineage>
</organism>
<dbReference type="EMBL" id="MU151083">
    <property type="protein sequence ID" value="KAF9451571.1"/>
    <property type="molecule type" value="Genomic_DNA"/>
</dbReference>
<accession>A0A9P5XKX1</accession>
<feature type="domain" description="Protein CPL1-like" evidence="2">
    <location>
        <begin position="233"/>
        <end position="297"/>
    </location>
</feature>
<evidence type="ECO:0000259" key="2">
    <source>
        <dbReference type="Pfam" id="PF21671"/>
    </source>
</evidence>
<evidence type="ECO:0000313" key="3">
    <source>
        <dbReference type="EMBL" id="KAF9451571.1"/>
    </source>
</evidence>
<gene>
    <name evidence="3" type="ORF">P691DRAFT_773008</name>
</gene>
<dbReference type="InterPro" id="IPR048661">
    <property type="entry name" value="CPL1-like"/>
</dbReference>
<feature type="signal peptide" evidence="1">
    <location>
        <begin position="1"/>
        <end position="25"/>
    </location>
</feature>
<evidence type="ECO:0000313" key="4">
    <source>
        <dbReference type="Proteomes" id="UP000807342"/>
    </source>
</evidence>
<keyword evidence="4" id="KW-1185">Reference proteome</keyword>
<feature type="chain" id="PRO_5040454550" description="Protein CPL1-like domain-containing protein" evidence="1">
    <location>
        <begin position="26"/>
        <end position="822"/>
    </location>
</feature>
<sequence length="822" mass="85640">MHLQWVLSFIYALIFTIAFPSSVTAIHPHALSRQIYGSRKPKASPSVVSPRQHLPLRALVDICASVDLGLLTDLESIIDLRLLDDILAELDLCLCLKDLDLYLDTELGASLDSSGKHALLAHLAALINTSPTRQECILPAHAHRTCNNRDVCHYDCDGNFTKFGGSCTCIHPFSSCNGICGYFPAGCASPIPRVPRNEAQAARETSLAEVQSTCQPHETACGVPGRQNAAVHECLDVKTATESCGGCLKSSSEQSQAVGVNCRLIAYVDQVACTEGRCVVETCAAGWVPSAQRGACVLGATAASRMKRSKARGGQTADLDAQVTTSMAHLLGVVYDLRGRVSRVSNSSATEVPIVLDAAGKISRATTDLVTSATIGSLLRNTEKLLNLARLLGDLLSTCGCVKDLGLQKLREDADILVVLTTEILDSYSRSPPPGSPSAVDLEAPITISLNSLLGELGLDGIKAVIKVGGLGSGLANTLNGLLNGLSIGPADERREAPNDRGVNALLEQLEGLVSLVLELGDLSSAVRSRTKNAVDLPALLVPVSLAVFDLLGSKNLSGLLASIGHLIIASTKARKGLSSCDLCDAVENKLAEVIRSATDVRALCAEIPLGDDVSTFASRHTHPVVSVAVREAPAPVSRHSNGGSVIIVVDGLLHSLGLSVISGNATISGLGVGLSGILNGILNALNAGPGETSDAGGTSGPAAVFVNLELTRLLAAVVKVAIDLESKLAPSTPGSRRLSSLMTSVVSSLQAVLASPTVAGLVSEVDHLLGVAKEMGGSLAGCHCATEHVLISAEQLLDATLIVKVWFDQHPDVIRTHQADC</sequence>
<dbReference type="PANTHER" id="PTHR35192">
    <property type="entry name" value="PROTEIN, PUTATIVE-RELATED"/>
    <property type="match status" value="1"/>
</dbReference>
<dbReference type="PANTHER" id="PTHR35192:SF2">
    <property type="entry name" value="APPLE DOMAIN-CONTAINING PROTEIN"/>
    <property type="match status" value="1"/>
</dbReference>
<proteinExistence type="predicted"/>
<keyword evidence="1" id="KW-0732">Signal</keyword>
<evidence type="ECO:0000256" key="1">
    <source>
        <dbReference type="SAM" id="SignalP"/>
    </source>
</evidence>
<dbReference type="OrthoDB" id="439917at2759"/>
<dbReference type="InterPro" id="IPR038955">
    <property type="entry name" value="PriA/CPL1_fungi"/>
</dbReference>
<comment type="caution">
    <text evidence="3">The sequence shown here is derived from an EMBL/GenBank/DDBJ whole genome shotgun (WGS) entry which is preliminary data.</text>
</comment>